<gene>
    <name evidence="3" type="ORF">HF521_020056</name>
</gene>
<proteinExistence type="predicted"/>
<feature type="region of interest" description="Disordered" evidence="1">
    <location>
        <begin position="40"/>
        <end position="68"/>
    </location>
</feature>
<comment type="caution">
    <text evidence="3">The sequence shown here is derived from an EMBL/GenBank/DDBJ whole genome shotgun (WGS) entry which is preliminary data.</text>
</comment>
<accession>A0A8T0BHT9</accession>
<reference evidence="3" key="1">
    <citation type="submission" date="2020-08" db="EMBL/GenBank/DDBJ databases">
        <title>Chromosome-level assembly of Southern catfish (Silurus meridionalis) provides insights into visual adaptation to the nocturnal and benthic lifestyles.</title>
        <authorList>
            <person name="Zhang Y."/>
            <person name="Wang D."/>
            <person name="Peng Z."/>
        </authorList>
    </citation>
    <scope>NUCLEOTIDE SEQUENCE</scope>
    <source>
        <strain evidence="3">SWU-2019-XX</strain>
        <tissue evidence="3">Muscle</tissue>
    </source>
</reference>
<keyword evidence="4" id="KW-1185">Reference proteome</keyword>
<feature type="compositionally biased region" description="Polar residues" evidence="1">
    <location>
        <begin position="40"/>
        <end position="50"/>
    </location>
</feature>
<dbReference type="AlphaFoldDB" id="A0A8T0BHT9"/>
<evidence type="ECO:0000256" key="1">
    <source>
        <dbReference type="SAM" id="MobiDB-lite"/>
    </source>
</evidence>
<organism evidence="3 4">
    <name type="scientific">Silurus meridionalis</name>
    <name type="common">Southern catfish</name>
    <name type="synonym">Silurus soldatovi meridionalis</name>
    <dbReference type="NCBI Taxonomy" id="175797"/>
    <lineage>
        <taxon>Eukaryota</taxon>
        <taxon>Metazoa</taxon>
        <taxon>Chordata</taxon>
        <taxon>Craniata</taxon>
        <taxon>Vertebrata</taxon>
        <taxon>Euteleostomi</taxon>
        <taxon>Actinopterygii</taxon>
        <taxon>Neopterygii</taxon>
        <taxon>Teleostei</taxon>
        <taxon>Ostariophysi</taxon>
        <taxon>Siluriformes</taxon>
        <taxon>Siluridae</taxon>
        <taxon>Silurus</taxon>
    </lineage>
</organism>
<name>A0A8T0BHT9_SILME</name>
<protein>
    <submittedName>
        <fullName evidence="3">Uncharacterized protein</fullName>
    </submittedName>
</protein>
<dbReference type="Proteomes" id="UP000606274">
    <property type="component" value="Unassembled WGS sequence"/>
</dbReference>
<feature type="compositionally biased region" description="Polar residues" evidence="1">
    <location>
        <begin position="58"/>
        <end position="67"/>
    </location>
</feature>
<evidence type="ECO:0000313" key="3">
    <source>
        <dbReference type="EMBL" id="KAF7706802.1"/>
    </source>
</evidence>
<dbReference type="EMBL" id="JABFDY010000006">
    <property type="protein sequence ID" value="KAF7706802.1"/>
    <property type="molecule type" value="Genomic_DNA"/>
</dbReference>
<feature type="chain" id="PRO_5035865417" evidence="2">
    <location>
        <begin position="22"/>
        <end position="221"/>
    </location>
</feature>
<sequence>MFSSSSSLLLVILILQSHTLSNTEVLMRFCLSDETRSQTTEATTCAPQQEHTQEPQHAETSQGNSRPNPEGCCVHFSFTLPSDRPSATHKEHGVNCPEHVSMVKTTTSLCEEHSNEWVQNVFKSYDWCLVKGYAPKQGVGEIPHMSFNRFIVAKTKEDCCYLFSQTPAEILTGQKEEMGPVCKQISFNVTLQTTTGDCTGRRVSLVREFIRMTYNCLRWGF</sequence>
<evidence type="ECO:0000256" key="2">
    <source>
        <dbReference type="SAM" id="SignalP"/>
    </source>
</evidence>
<evidence type="ECO:0000313" key="4">
    <source>
        <dbReference type="Proteomes" id="UP000606274"/>
    </source>
</evidence>
<keyword evidence="2" id="KW-0732">Signal</keyword>
<feature type="signal peptide" evidence="2">
    <location>
        <begin position="1"/>
        <end position="21"/>
    </location>
</feature>